<evidence type="ECO:0000256" key="2">
    <source>
        <dbReference type="SAM" id="SignalP"/>
    </source>
</evidence>
<protein>
    <submittedName>
        <fullName evidence="4">RXLR1</fullName>
    </submittedName>
</protein>
<evidence type="ECO:0000256" key="1">
    <source>
        <dbReference type="SAM" id="MobiDB-lite"/>
    </source>
</evidence>
<dbReference type="CDD" id="cd05379">
    <property type="entry name" value="CAP_bacterial"/>
    <property type="match status" value="1"/>
</dbReference>
<feature type="domain" description="SCP" evidence="3">
    <location>
        <begin position="38"/>
        <end position="153"/>
    </location>
</feature>
<accession>F0WUS2</accession>
<dbReference type="Pfam" id="PF00188">
    <property type="entry name" value="CAP"/>
    <property type="match status" value="1"/>
</dbReference>
<dbReference type="PANTHER" id="PTHR31157:SF1">
    <property type="entry name" value="SCP DOMAIN-CONTAINING PROTEIN"/>
    <property type="match status" value="1"/>
</dbReference>
<dbReference type="SUPFAM" id="SSF55797">
    <property type="entry name" value="PR-1-like"/>
    <property type="match status" value="1"/>
</dbReference>
<sequence length="363" mass="38760">MTYVDLFLLLALCASVATGETGTRLLRASESDWRDEMLTALNDLRAQYNKAPMGMNGKLEKAAQKHAAYMAQTKVLSHVGAGGSAFTKRITDEAYQFRSSAENVAQGQETVEKVMEDWKNSLGHFENMLGDYACAGFGLEYASNGIPFWCQDFGSSDVESCEAPNGAGSEPPSPPSMGPPPSTPSLPPQPPSLSPKSSPLPPKTPVPPTLSPLPPKTPSPPIVSPTFPKTPFPPTASPTVPSAPSPPKTSPSAAPVSNGPPSGPASNTNQFGWNSNRFSNRFSRLIPSGNSPISLFGSRISKQFGSSESTPGISPQSVNKEEEVPPAMVQPADYEEDNISLQPPSDVVEPENYLDDFDFRHIR</sequence>
<gene>
    <name evidence="4" type="primary">AlNc14C278G10072</name>
    <name evidence="4" type="ORF">ALNC14_113020</name>
</gene>
<dbReference type="PRINTS" id="PR01217">
    <property type="entry name" value="PRICHEXTENSN"/>
</dbReference>
<dbReference type="InterPro" id="IPR014044">
    <property type="entry name" value="CAP_dom"/>
</dbReference>
<name>F0WUS2_9STRA</name>
<evidence type="ECO:0000259" key="3">
    <source>
        <dbReference type="Pfam" id="PF00188"/>
    </source>
</evidence>
<dbReference type="InterPro" id="IPR035940">
    <property type="entry name" value="CAP_sf"/>
</dbReference>
<feature type="region of interest" description="Disordered" evidence="1">
    <location>
        <begin position="157"/>
        <end position="354"/>
    </location>
</feature>
<feature type="compositionally biased region" description="Pro residues" evidence="1">
    <location>
        <begin position="171"/>
        <end position="249"/>
    </location>
</feature>
<feature type="compositionally biased region" description="Polar residues" evidence="1">
    <location>
        <begin position="264"/>
        <end position="293"/>
    </location>
</feature>
<keyword evidence="2" id="KW-0732">Signal</keyword>
<feature type="signal peptide" evidence="2">
    <location>
        <begin position="1"/>
        <end position="19"/>
    </location>
</feature>
<dbReference type="Gene3D" id="3.40.33.10">
    <property type="entry name" value="CAP"/>
    <property type="match status" value="1"/>
</dbReference>
<reference evidence="4" key="1">
    <citation type="journal article" date="2011" name="PLoS Biol.">
        <title>Gene gain and loss during evolution of obligate parasitism in the white rust pathogen of Arabidopsis thaliana.</title>
        <authorList>
            <person name="Kemen E."/>
            <person name="Gardiner A."/>
            <person name="Schultz-Larsen T."/>
            <person name="Kemen A.C."/>
            <person name="Balmuth A.L."/>
            <person name="Robert-Seilaniantz A."/>
            <person name="Bailey K."/>
            <person name="Holub E."/>
            <person name="Studholme D.J."/>
            <person name="Maclean D."/>
            <person name="Jones J.D."/>
        </authorList>
    </citation>
    <scope>NUCLEOTIDE SEQUENCE</scope>
</reference>
<reference evidence="4" key="2">
    <citation type="submission" date="2011-02" db="EMBL/GenBank/DDBJ databases">
        <authorList>
            <person name="MacLean D."/>
        </authorList>
    </citation>
    <scope>NUCLEOTIDE SEQUENCE</scope>
</reference>
<proteinExistence type="predicted"/>
<dbReference type="PANTHER" id="PTHR31157">
    <property type="entry name" value="SCP DOMAIN-CONTAINING PROTEIN"/>
    <property type="match status" value="1"/>
</dbReference>
<feature type="chain" id="PRO_5003261782" evidence="2">
    <location>
        <begin position="20"/>
        <end position="363"/>
    </location>
</feature>
<organism evidence="4">
    <name type="scientific">Albugo laibachii Nc14</name>
    <dbReference type="NCBI Taxonomy" id="890382"/>
    <lineage>
        <taxon>Eukaryota</taxon>
        <taxon>Sar</taxon>
        <taxon>Stramenopiles</taxon>
        <taxon>Oomycota</taxon>
        <taxon>Peronosporomycetes</taxon>
        <taxon>Albuginales</taxon>
        <taxon>Albuginaceae</taxon>
        <taxon>Albugo</taxon>
    </lineage>
</organism>
<evidence type="ECO:0000313" key="4">
    <source>
        <dbReference type="EMBL" id="CCA25158.1"/>
    </source>
</evidence>
<dbReference type="AlphaFoldDB" id="F0WUS2"/>
<dbReference type="HOGENOM" id="CLU_763795_0_0_1"/>
<feature type="compositionally biased region" description="Polar residues" evidence="1">
    <location>
        <begin position="300"/>
        <end position="318"/>
    </location>
</feature>
<dbReference type="EMBL" id="FR824323">
    <property type="protein sequence ID" value="CCA25158.1"/>
    <property type="molecule type" value="Genomic_DNA"/>
</dbReference>